<evidence type="ECO:0000313" key="3">
    <source>
        <dbReference type="Proteomes" id="UP000006860"/>
    </source>
</evidence>
<sequence>MRQHVVLSPLPHRSLQCFKFLCIAAILIPSLALQAEENSADEEAAKEQKRRNVAVALNYCRASFHRIRKYPTQEVMDEEQNKILNNLNLNGIQDEQIIRLYAEVLDEIGQIQLTEQESELFTTKYKKSVRQELAFDTLAVGLDLMTGQYLGAVRTGANSWWDYRNFQWTRDNELLKIEKTRVNAVVKKSTNFLDTFWKLTQQNNIPDRWLVRSTDLDELERAMNEQDPHVRLRILRRMEPFMECYPPYWYYLARTQQAVGDLATSLNTYGRLSQIAEGHFRRDDMMTSALANKAVIQAHLGDPAAIETAKLALQQSTQVWEANLACARILQKAGRVADAEDAILRNLDVELETEQSTVALLGFYYDTNDTQKLAKYLADEKVLARVPPPVLIRFASRLKQEETPGLIYTALASSMKIEPQVGFGNDSIMLTCHPVWKITRSKIGLHVDGGRVIPGELTRHGDYDVIRFANVADFGGVLSGPGKLPALKLEIQYGDKDPILLAFSEQESTPLPASSDRTTIARNPSENRGYHLISAQWGERHIAMINTDSRTAQVSPNGSIYRFTGQLGSNANGLEVFSVEETKTATPGEQGAKEAADTIVR</sequence>
<dbReference type="HOGENOM" id="CLU_454052_0_0_0"/>
<dbReference type="Gene3D" id="1.25.40.10">
    <property type="entry name" value="Tetratricopeptide repeat domain"/>
    <property type="match status" value="1"/>
</dbReference>
<feature type="signal peptide" evidence="1">
    <location>
        <begin position="1"/>
        <end position="35"/>
    </location>
</feature>
<dbReference type="SUPFAM" id="SSF48452">
    <property type="entry name" value="TPR-like"/>
    <property type="match status" value="1"/>
</dbReference>
<organism evidence="2 3">
    <name type="scientific">Rubinisphaera brasiliensis (strain ATCC 49424 / DSM 5305 / JCM 21570 / IAM 15109 / NBRC 103401 / IFAM 1448)</name>
    <name type="common">Planctomyces brasiliensis</name>
    <dbReference type="NCBI Taxonomy" id="756272"/>
    <lineage>
        <taxon>Bacteria</taxon>
        <taxon>Pseudomonadati</taxon>
        <taxon>Planctomycetota</taxon>
        <taxon>Planctomycetia</taxon>
        <taxon>Planctomycetales</taxon>
        <taxon>Planctomycetaceae</taxon>
        <taxon>Rubinisphaera</taxon>
    </lineage>
</organism>
<evidence type="ECO:0008006" key="4">
    <source>
        <dbReference type="Google" id="ProtNLM"/>
    </source>
</evidence>
<dbReference type="Proteomes" id="UP000006860">
    <property type="component" value="Chromosome"/>
</dbReference>
<proteinExistence type="predicted"/>
<reference evidence="3" key="1">
    <citation type="submission" date="2011-02" db="EMBL/GenBank/DDBJ databases">
        <title>The complete genome of Planctomyces brasiliensis DSM 5305.</title>
        <authorList>
            <person name="Lucas S."/>
            <person name="Copeland A."/>
            <person name="Lapidus A."/>
            <person name="Bruce D."/>
            <person name="Goodwin L."/>
            <person name="Pitluck S."/>
            <person name="Kyrpides N."/>
            <person name="Mavromatis K."/>
            <person name="Pagani I."/>
            <person name="Ivanova N."/>
            <person name="Ovchinnikova G."/>
            <person name="Lu M."/>
            <person name="Detter J.C."/>
            <person name="Han C."/>
            <person name="Land M."/>
            <person name="Hauser L."/>
            <person name="Markowitz V."/>
            <person name="Cheng J.-F."/>
            <person name="Hugenholtz P."/>
            <person name="Woyke T."/>
            <person name="Wu D."/>
            <person name="Tindall B."/>
            <person name="Pomrenke H.G."/>
            <person name="Brambilla E."/>
            <person name="Klenk H.-P."/>
            <person name="Eisen J.A."/>
        </authorList>
    </citation>
    <scope>NUCLEOTIDE SEQUENCE [LARGE SCALE GENOMIC DNA]</scope>
    <source>
        <strain evidence="3">ATCC 49424 / DSM 5305 / JCM 21570 / IAM 15109 / NBRC 103401 / IFAM 1448</strain>
    </source>
</reference>
<protein>
    <recommendedName>
        <fullName evidence="4">Tetratricopeptide repeat protein</fullName>
    </recommendedName>
</protein>
<dbReference type="KEGG" id="pbs:Plabr_3673"/>
<evidence type="ECO:0000256" key="1">
    <source>
        <dbReference type="SAM" id="SignalP"/>
    </source>
</evidence>
<keyword evidence="3" id="KW-1185">Reference proteome</keyword>
<name>F0SR23_RUBBR</name>
<accession>F0SR23</accession>
<evidence type="ECO:0000313" key="2">
    <source>
        <dbReference type="EMBL" id="ADY61270.1"/>
    </source>
</evidence>
<dbReference type="EMBL" id="CP002546">
    <property type="protein sequence ID" value="ADY61270.1"/>
    <property type="molecule type" value="Genomic_DNA"/>
</dbReference>
<dbReference type="InterPro" id="IPR011990">
    <property type="entry name" value="TPR-like_helical_dom_sf"/>
</dbReference>
<gene>
    <name evidence="2" type="ordered locus">Plabr_3673</name>
</gene>
<dbReference type="AlphaFoldDB" id="F0SR23"/>
<keyword evidence="1" id="KW-0732">Signal</keyword>
<feature type="chain" id="PRO_5003260825" description="Tetratricopeptide repeat protein" evidence="1">
    <location>
        <begin position="36"/>
        <end position="601"/>
    </location>
</feature>
<dbReference type="eggNOG" id="COG0790">
    <property type="taxonomic scope" value="Bacteria"/>
</dbReference>